<organism evidence="2 3">
    <name type="scientific">Pseudoalteromonas luteoviolacea H33</name>
    <dbReference type="NCBI Taxonomy" id="1365251"/>
    <lineage>
        <taxon>Bacteria</taxon>
        <taxon>Pseudomonadati</taxon>
        <taxon>Pseudomonadota</taxon>
        <taxon>Gammaproteobacteria</taxon>
        <taxon>Alteromonadales</taxon>
        <taxon>Pseudoalteromonadaceae</taxon>
        <taxon>Pseudoalteromonas</taxon>
    </lineage>
</organism>
<feature type="region of interest" description="Disordered" evidence="1">
    <location>
        <begin position="1"/>
        <end position="39"/>
    </location>
</feature>
<evidence type="ECO:0000256" key="1">
    <source>
        <dbReference type="SAM" id="MobiDB-lite"/>
    </source>
</evidence>
<name>A0A167GHB5_9GAMM</name>
<gene>
    <name evidence="2" type="ORF">N476_06895</name>
</gene>
<proteinExistence type="predicted"/>
<feature type="compositionally biased region" description="Polar residues" evidence="1">
    <location>
        <begin position="20"/>
        <end position="35"/>
    </location>
</feature>
<sequence>MNVSDQVRTQGAYEIKHKPTSVQRSTSGSVSTSQEPDNRNEYLKFIDSASDEKLTQSIDAIKKYGPPTAMFRMEDILNSHNVEEMHGRVSRAISHFNQEAEQFHKEELAIIKRGEEEGKSAKEIMTDLVALRDKQSELFKMATSWGSKNLAHPDNYDKLLAETPDYINTYA</sequence>
<dbReference type="RefSeq" id="WP_063360034.1">
    <property type="nucleotide sequence ID" value="NZ_AUXZ01000013.1"/>
</dbReference>
<reference evidence="2 3" key="1">
    <citation type="submission" date="2013-07" db="EMBL/GenBank/DDBJ databases">
        <title>Comparative Genomic and Metabolomic Analysis of Twelve Strains of Pseudoalteromonas luteoviolacea.</title>
        <authorList>
            <person name="Vynne N.G."/>
            <person name="Mansson M."/>
            <person name="Gram L."/>
        </authorList>
    </citation>
    <scope>NUCLEOTIDE SEQUENCE [LARGE SCALE GENOMIC DNA]</scope>
    <source>
        <strain evidence="2 3">H33</strain>
    </source>
</reference>
<evidence type="ECO:0000313" key="2">
    <source>
        <dbReference type="EMBL" id="KZN55449.1"/>
    </source>
</evidence>
<dbReference type="PATRIC" id="fig|1365251.3.peg.248"/>
<dbReference type="EMBL" id="AUXZ01000013">
    <property type="protein sequence ID" value="KZN55449.1"/>
    <property type="molecule type" value="Genomic_DNA"/>
</dbReference>
<accession>A0A167GHB5</accession>
<dbReference type="Proteomes" id="UP000076503">
    <property type="component" value="Unassembled WGS sequence"/>
</dbReference>
<dbReference type="OrthoDB" id="6288700at2"/>
<evidence type="ECO:0000313" key="3">
    <source>
        <dbReference type="Proteomes" id="UP000076503"/>
    </source>
</evidence>
<comment type="caution">
    <text evidence="2">The sequence shown here is derived from an EMBL/GenBank/DDBJ whole genome shotgun (WGS) entry which is preliminary data.</text>
</comment>
<protein>
    <submittedName>
        <fullName evidence="2">Uncharacterized protein</fullName>
    </submittedName>
</protein>
<dbReference type="AlphaFoldDB" id="A0A167GHB5"/>